<protein>
    <submittedName>
        <fullName evidence="1">Uncharacterized protein</fullName>
    </submittedName>
</protein>
<accession>A0ABY3RSF7</accession>
<dbReference type="Proteomes" id="UP001199642">
    <property type="component" value="Chromosome"/>
</dbReference>
<dbReference type="EMBL" id="CP082781">
    <property type="protein sequence ID" value="UGS25819.1"/>
    <property type="molecule type" value="Genomic_DNA"/>
</dbReference>
<proteinExistence type="predicted"/>
<evidence type="ECO:0000313" key="2">
    <source>
        <dbReference type="Proteomes" id="UP001199642"/>
    </source>
</evidence>
<evidence type="ECO:0000313" key="1">
    <source>
        <dbReference type="EMBL" id="UGS25819.1"/>
    </source>
</evidence>
<gene>
    <name evidence="1" type="ORF">K8F61_14330</name>
</gene>
<keyword evidence="2" id="KW-1185">Reference proteome</keyword>
<reference evidence="1 2" key="1">
    <citation type="submission" date="2023-01" db="EMBL/GenBank/DDBJ databases">
        <title>Characterization of estradiol degrading bacteria Microbacterium sp. MZT7 and reveal degrading genes through genome analysis.</title>
        <authorList>
            <person name="Hao P."/>
            <person name="Gao Y."/>
        </authorList>
    </citation>
    <scope>NUCLEOTIDE SEQUENCE [LARGE SCALE GENOMIC DNA]</scope>
    <source>
        <strain evidence="1 2">MZT7</strain>
    </source>
</reference>
<organism evidence="1 2">
    <name type="scientific">Microbacterium resistens</name>
    <dbReference type="NCBI Taxonomy" id="156977"/>
    <lineage>
        <taxon>Bacteria</taxon>
        <taxon>Bacillati</taxon>
        <taxon>Actinomycetota</taxon>
        <taxon>Actinomycetes</taxon>
        <taxon>Micrococcales</taxon>
        <taxon>Microbacteriaceae</taxon>
        <taxon>Microbacterium</taxon>
    </lineage>
</organism>
<dbReference type="RefSeq" id="WP_231819590.1">
    <property type="nucleotide sequence ID" value="NZ_CP082781.1"/>
</dbReference>
<name>A0ABY3RSF7_9MICO</name>
<sequence>MDSIETYVSSLPPRRADLFRTLTARASTLAADRPDIQDFVFVPGHAHPTWEDGQNVLWRAVQQTMLVSPAGDDELPVIWVGYDVASRFTNKREAQGFLVTDRRLIAKDSVDLVFGKGEARQYPLYVGPNGVAGTAGAIASTAIGDYDWDTAGSLVDEEDAEWFSQLLVAVITMTLETLGSTGEEIADAPATAGDVRGRVSELGLTGAVKYPNDPKQAKHFAKFAKKMPLDAGERILACFSASTLAGPYGLMLTDRHLRSRDLGEDPVVTPRSQVDAGAVRADPENGSRIIAAPGAVHHLPGHLSEREIGAVVTLIKEWAEGRVD</sequence>